<dbReference type="PANTHER" id="PTHR46268:SF6">
    <property type="entry name" value="UNIVERSAL STRESS PROTEIN UP12"/>
    <property type="match status" value="1"/>
</dbReference>
<protein>
    <submittedName>
        <fullName evidence="3">Universal stress protein</fullName>
    </submittedName>
</protein>
<evidence type="ECO:0000256" key="1">
    <source>
        <dbReference type="ARBA" id="ARBA00008791"/>
    </source>
</evidence>
<comment type="caution">
    <text evidence="3">The sequence shown here is derived from an EMBL/GenBank/DDBJ whole genome shotgun (WGS) entry which is preliminary data.</text>
</comment>
<dbReference type="PRINTS" id="PR01438">
    <property type="entry name" value="UNVRSLSTRESS"/>
</dbReference>
<dbReference type="EMBL" id="JADWYR010000001">
    <property type="protein sequence ID" value="MBG9376232.1"/>
    <property type="molecule type" value="Genomic_DNA"/>
</dbReference>
<feature type="domain" description="UspA" evidence="2">
    <location>
        <begin position="2"/>
        <end position="128"/>
    </location>
</feature>
<name>A0A931E4X5_9BACT</name>
<dbReference type="SUPFAM" id="SSF52402">
    <property type="entry name" value="Adenine nucleotide alpha hydrolases-like"/>
    <property type="match status" value="2"/>
</dbReference>
<dbReference type="Proteomes" id="UP000628448">
    <property type="component" value="Unassembled WGS sequence"/>
</dbReference>
<keyword evidence="4" id="KW-1185">Reference proteome</keyword>
<dbReference type="InterPro" id="IPR006015">
    <property type="entry name" value="Universal_stress_UspA"/>
</dbReference>
<reference evidence="3" key="1">
    <citation type="submission" date="2020-11" db="EMBL/GenBank/DDBJ databases">
        <title>Bacterial whole genome sequence for Panacibacter sp. DH6.</title>
        <authorList>
            <person name="Le V."/>
            <person name="Ko S."/>
            <person name="Ahn C.-Y."/>
            <person name="Oh H.-M."/>
        </authorList>
    </citation>
    <scope>NUCLEOTIDE SEQUENCE</scope>
    <source>
        <strain evidence="3">DH6</strain>
    </source>
</reference>
<dbReference type="Gene3D" id="3.40.50.620">
    <property type="entry name" value="HUPs"/>
    <property type="match status" value="2"/>
</dbReference>
<proteinExistence type="inferred from homology"/>
<dbReference type="InterPro" id="IPR006016">
    <property type="entry name" value="UspA"/>
</dbReference>
<dbReference type="Pfam" id="PF00582">
    <property type="entry name" value="Usp"/>
    <property type="match status" value="2"/>
</dbReference>
<dbReference type="AlphaFoldDB" id="A0A931E4X5"/>
<accession>A0A931E4X5</accession>
<gene>
    <name evidence="3" type="ORF">I5907_08295</name>
</gene>
<comment type="similarity">
    <text evidence="1">Belongs to the universal stress protein A family.</text>
</comment>
<dbReference type="PANTHER" id="PTHR46268">
    <property type="entry name" value="STRESS RESPONSE PROTEIN NHAX"/>
    <property type="match status" value="1"/>
</dbReference>
<sequence length="262" mass="29979">MNTVIVPVDFSDTSLNAAEYAANFLAGHYGVELILYHCYEMDFGDVNALENLENLKNRLLDITPLKITLLVEQSEDFLDELEKLARHRQADLVIMGITGGKSRAEQRFMGSNTLKLADNKYIPVLIVPEDSKYTGMKNVLLATDLKDVVSTVPSVPVKKILKEFQLSLHIINVNEDHYIALSEEYEGEKKKLETMFAEFFPQFYFLRLFDVEEAINQFASDKSIDLIITVHREHSIFHKLFINSHTKKLAFQSKVPLLVVHE</sequence>
<evidence type="ECO:0000313" key="4">
    <source>
        <dbReference type="Proteomes" id="UP000628448"/>
    </source>
</evidence>
<dbReference type="InterPro" id="IPR014729">
    <property type="entry name" value="Rossmann-like_a/b/a_fold"/>
</dbReference>
<dbReference type="CDD" id="cd00293">
    <property type="entry name" value="USP-like"/>
    <property type="match status" value="2"/>
</dbReference>
<evidence type="ECO:0000313" key="3">
    <source>
        <dbReference type="EMBL" id="MBG9376232.1"/>
    </source>
</evidence>
<evidence type="ECO:0000259" key="2">
    <source>
        <dbReference type="Pfam" id="PF00582"/>
    </source>
</evidence>
<organism evidence="3 4">
    <name type="scientific">Panacibacter microcysteis</name>
    <dbReference type="NCBI Taxonomy" id="2793269"/>
    <lineage>
        <taxon>Bacteria</taxon>
        <taxon>Pseudomonadati</taxon>
        <taxon>Bacteroidota</taxon>
        <taxon>Chitinophagia</taxon>
        <taxon>Chitinophagales</taxon>
        <taxon>Chitinophagaceae</taxon>
        <taxon>Panacibacter</taxon>
    </lineage>
</organism>
<feature type="domain" description="UspA" evidence="2">
    <location>
        <begin position="210"/>
        <end position="261"/>
    </location>
</feature>
<dbReference type="RefSeq" id="WP_196990249.1">
    <property type="nucleotide sequence ID" value="NZ_JADWYR010000001.1"/>
</dbReference>